<dbReference type="EMBL" id="JH712116">
    <property type="protein sequence ID" value="EFO22322.1"/>
    <property type="molecule type" value="Genomic_DNA"/>
</dbReference>
<feature type="non-terminal residue" evidence="2">
    <location>
        <position position="1"/>
    </location>
</feature>
<evidence type="ECO:0000256" key="1">
    <source>
        <dbReference type="SAM" id="Phobius"/>
    </source>
</evidence>
<proteinExistence type="predicted"/>
<dbReference type="KEGG" id="loa:LOAG_06162"/>
<keyword evidence="1" id="KW-0472">Membrane</keyword>
<keyword evidence="1" id="KW-0812">Transmembrane</keyword>
<feature type="transmembrane region" description="Helical" evidence="1">
    <location>
        <begin position="144"/>
        <end position="165"/>
    </location>
</feature>
<keyword evidence="1" id="KW-1133">Transmembrane helix</keyword>
<accession>A0A1S0TYZ3</accession>
<gene>
    <name evidence="2" type="ORF">LOAG_06162</name>
</gene>
<dbReference type="InParanoid" id="A0A1S0TYZ3"/>
<sequence>SENQFFMDELTISILSVHFKYTKATKNVLVVQMRFTKLGFLICIGGSLYCCIGFCCLFLLRQRHCPLCYKKDFEKVARVRRRIQCLVDDKSELYVTGQTSYTDILDLNVYYRLVNILNVCTENHATLNVTNEYSKNYVERAETATAILFMTARTISDFITYLLIYYKDICIEWITMPLWPLVYIHILTYGHKKKDGRKLR</sequence>
<organism evidence="2">
    <name type="scientific">Loa loa</name>
    <name type="common">Eye worm</name>
    <name type="synonym">Filaria loa</name>
    <dbReference type="NCBI Taxonomy" id="7209"/>
    <lineage>
        <taxon>Eukaryota</taxon>
        <taxon>Metazoa</taxon>
        <taxon>Ecdysozoa</taxon>
        <taxon>Nematoda</taxon>
        <taxon>Chromadorea</taxon>
        <taxon>Rhabditida</taxon>
        <taxon>Spirurina</taxon>
        <taxon>Spiruromorpha</taxon>
        <taxon>Filarioidea</taxon>
        <taxon>Onchocercidae</taxon>
        <taxon>Loa</taxon>
    </lineage>
</organism>
<reference evidence="2" key="1">
    <citation type="submission" date="2012-04" db="EMBL/GenBank/DDBJ databases">
        <title>The Genome Sequence of Loa loa.</title>
        <authorList>
            <consortium name="The Broad Institute Genome Sequencing Platform"/>
            <consortium name="Broad Institute Genome Sequencing Center for Infectious Disease"/>
            <person name="Nutman T.B."/>
            <person name="Fink D.L."/>
            <person name="Russ C."/>
            <person name="Young S."/>
            <person name="Zeng Q."/>
            <person name="Gargeya S."/>
            <person name="Alvarado L."/>
            <person name="Berlin A."/>
            <person name="Chapman S.B."/>
            <person name="Chen Z."/>
            <person name="Freedman E."/>
            <person name="Gellesch M."/>
            <person name="Goldberg J."/>
            <person name="Griggs A."/>
            <person name="Gujja S."/>
            <person name="Heilman E.R."/>
            <person name="Heiman D."/>
            <person name="Howarth C."/>
            <person name="Mehta T."/>
            <person name="Neiman D."/>
            <person name="Pearson M."/>
            <person name="Roberts A."/>
            <person name="Saif S."/>
            <person name="Shea T."/>
            <person name="Shenoy N."/>
            <person name="Sisk P."/>
            <person name="Stolte C."/>
            <person name="Sykes S."/>
            <person name="White J."/>
            <person name="Yandava C."/>
            <person name="Haas B."/>
            <person name="Henn M.R."/>
            <person name="Nusbaum C."/>
            <person name="Birren B."/>
        </authorList>
    </citation>
    <scope>NUCLEOTIDE SEQUENCE [LARGE SCALE GENOMIC DNA]</scope>
</reference>
<evidence type="ECO:0000313" key="2">
    <source>
        <dbReference type="EMBL" id="EFO22322.1"/>
    </source>
</evidence>
<feature type="transmembrane region" description="Helical" evidence="1">
    <location>
        <begin position="38"/>
        <end position="60"/>
    </location>
</feature>
<name>A0A1S0TYZ3_LOALO</name>
<dbReference type="OrthoDB" id="5816353at2759"/>
<protein>
    <submittedName>
        <fullName evidence="2">Uncharacterized protein</fullName>
    </submittedName>
</protein>
<dbReference type="GeneID" id="9943574"/>
<dbReference type="AlphaFoldDB" id="A0A1S0TYZ3"/>
<feature type="transmembrane region" description="Helical" evidence="1">
    <location>
        <begin position="171"/>
        <end position="190"/>
    </location>
</feature>
<dbReference type="RefSeq" id="XP_003141746.1">
    <property type="nucleotide sequence ID" value="XM_003141698.1"/>
</dbReference>
<dbReference type="CTD" id="9943574"/>